<dbReference type="GO" id="GO:0006189">
    <property type="term" value="P:'de novo' IMP biosynthetic process"/>
    <property type="evidence" value="ECO:0007669"/>
    <property type="project" value="UniProtKB-UniRule"/>
</dbReference>
<dbReference type="GO" id="GO:0000287">
    <property type="term" value="F:magnesium ion binding"/>
    <property type="evidence" value="ECO:0007669"/>
    <property type="project" value="UniProtKB-UniRule"/>
</dbReference>
<accession>A0A2M9G205</accession>
<dbReference type="PANTHER" id="PTHR11907">
    <property type="entry name" value="AMIDOPHOSPHORIBOSYLTRANSFERASE"/>
    <property type="match status" value="1"/>
</dbReference>
<reference evidence="13 14" key="1">
    <citation type="submission" date="2017-11" db="EMBL/GenBank/DDBJ databases">
        <title>Draft genome sequence of Rhizobiales bacterium SY3-13.</title>
        <authorList>
            <person name="Sun C."/>
        </authorList>
    </citation>
    <scope>NUCLEOTIDE SEQUENCE [LARGE SCALE GENOMIC DNA]</scope>
    <source>
        <strain evidence="13 14">SY3-13</strain>
    </source>
</reference>
<keyword evidence="5 7" id="KW-0658">Purine biosynthesis</keyword>
<keyword evidence="7 11" id="KW-0411">Iron-sulfur</keyword>
<evidence type="ECO:0000256" key="4">
    <source>
        <dbReference type="ARBA" id="ARBA00022679"/>
    </source>
</evidence>
<dbReference type="Gene3D" id="3.60.20.10">
    <property type="entry name" value="Glutamine Phosphoribosylpyrophosphate, subunit 1, domain 1"/>
    <property type="match status" value="1"/>
</dbReference>
<evidence type="ECO:0000259" key="12">
    <source>
        <dbReference type="PROSITE" id="PS51278"/>
    </source>
</evidence>
<dbReference type="InterPro" id="IPR017932">
    <property type="entry name" value="GATase_2_dom"/>
</dbReference>
<comment type="pathway">
    <text evidence="1 7 8">Purine metabolism; IMP biosynthesis via de novo pathway; N(1)-(5-phospho-D-ribosyl)glycinamide from 5-phospho-alpha-D-ribose 1-diphosphate: step 1/2.</text>
</comment>
<dbReference type="CDD" id="cd06223">
    <property type="entry name" value="PRTases_typeI"/>
    <property type="match status" value="1"/>
</dbReference>
<feature type="active site" description="Nucleophile" evidence="7 9">
    <location>
        <position position="18"/>
    </location>
</feature>
<evidence type="ECO:0000256" key="5">
    <source>
        <dbReference type="ARBA" id="ARBA00022755"/>
    </source>
</evidence>
<comment type="cofactor">
    <cofactor evidence="7 11">
        <name>[4Fe-4S] cluster</name>
        <dbReference type="ChEBI" id="CHEBI:49883"/>
    </cofactor>
    <text evidence="7 11">Binds 1 [4Fe-4S] cluster per subunit.</text>
</comment>
<dbReference type="PIRSF" id="PIRSF000485">
    <property type="entry name" value="Amd_phspho_trans"/>
    <property type="match status" value="1"/>
</dbReference>
<evidence type="ECO:0000313" key="14">
    <source>
        <dbReference type="Proteomes" id="UP000229498"/>
    </source>
</evidence>
<comment type="function">
    <text evidence="7">Catalyzes the formation of phosphoribosylamine from phosphoribosylpyrophosphate (PRPP) and glutamine.</text>
</comment>
<dbReference type="Gene3D" id="3.40.50.2020">
    <property type="match status" value="1"/>
</dbReference>
<feature type="binding site" evidence="7 10">
    <location>
        <position position="381"/>
    </location>
    <ligand>
        <name>Mg(2+)</name>
        <dbReference type="ChEBI" id="CHEBI:18420"/>
    </ligand>
</feature>
<feature type="binding site" evidence="7 10">
    <location>
        <position position="380"/>
    </location>
    <ligand>
        <name>Mg(2+)</name>
        <dbReference type="ChEBI" id="CHEBI:18420"/>
    </ligand>
</feature>
<sequence>MLTTRPFDADDDHFHEECAVFGIWGAGSDEDNPSRAAAITATGLHALQHRGQEACGIVAFDKSQFLVHRAVGLVGDVFGKGKADRGGAGPLTRLVGSSAIGHTRYATSGKGAGPASIRNIQPLWTDLDETGGFALAHNGNLTNAMALKAELRAEGRRFQSTSDTEVILDLMARSRERRLANRLIDALSRVVGAYSIVGLSAKKLIGVRDPSGVRPLVLGRLDNAWIICSETCALDIVGATFVRDIEPGEMIVIDEDGMQTRRIGAAPRRFCIFEYIYFSRPDSFVEGRNVYSIRQAIGRELAKEETHSADMVIPVPDSGTPAAVGYAKESGIPFELAVTRSQLAGRSFIEPDQESREQVVRRKLNVNRDMVRGKSVVLVDDSIVRGTTSKILVKMFRDAGVREVHMRIASPPTRSPCYYGVDTPSKGELIFNQYANLEQMERHLGVDSLRYLSVPGMYRAVGETDIPEDETECGAKAGYCDACFTGKYPIRLVDNSEGSVNQKDLFRELGY</sequence>
<evidence type="ECO:0000313" key="13">
    <source>
        <dbReference type="EMBL" id="PJK29749.1"/>
    </source>
</evidence>
<keyword evidence="14" id="KW-1185">Reference proteome</keyword>
<gene>
    <name evidence="7" type="primary">purF</name>
    <name evidence="13" type="ORF">CVT23_11305</name>
</gene>
<dbReference type="AlphaFoldDB" id="A0A2M9G205"/>
<name>A0A2M9G205_9PROT</name>
<feature type="binding site" evidence="7 10">
    <location>
        <position position="318"/>
    </location>
    <ligand>
        <name>Mg(2+)</name>
        <dbReference type="ChEBI" id="CHEBI:18420"/>
    </ligand>
</feature>
<feature type="binding site" evidence="7 11">
    <location>
        <position position="483"/>
    </location>
    <ligand>
        <name>[4Fe-4S] cluster</name>
        <dbReference type="ChEBI" id="CHEBI:49883"/>
    </ligand>
</feature>
<protein>
    <recommendedName>
        <fullName evidence="7">Amidophosphoribosyltransferase</fullName>
        <shortName evidence="7">ATase</shortName>
        <ecNumber evidence="7">2.4.2.14</ecNumber>
    </recommendedName>
    <alternativeName>
        <fullName evidence="7">Glutamine phosphoribosylpyrophosphate amidotransferase</fullName>
        <shortName evidence="7">GPATase</shortName>
    </alternativeName>
</protein>
<evidence type="ECO:0000256" key="2">
    <source>
        <dbReference type="ARBA" id="ARBA00010138"/>
    </source>
</evidence>
<dbReference type="InterPro" id="IPR000836">
    <property type="entry name" value="PRTase_dom"/>
</dbReference>
<feature type="binding site" evidence="7 11">
    <location>
        <position position="417"/>
    </location>
    <ligand>
        <name>[4Fe-4S] cluster</name>
        <dbReference type="ChEBI" id="CHEBI:49883"/>
    </ligand>
</feature>
<dbReference type="GO" id="GO:0009113">
    <property type="term" value="P:purine nucleobase biosynthetic process"/>
    <property type="evidence" value="ECO:0007669"/>
    <property type="project" value="UniProtKB-UniRule"/>
</dbReference>
<dbReference type="SUPFAM" id="SSF53271">
    <property type="entry name" value="PRTase-like"/>
    <property type="match status" value="1"/>
</dbReference>
<proteinExistence type="inferred from homology"/>
<evidence type="ECO:0000256" key="10">
    <source>
        <dbReference type="PIRSR" id="PIRSR000485-2"/>
    </source>
</evidence>
<evidence type="ECO:0000256" key="9">
    <source>
        <dbReference type="PIRSR" id="PIRSR000485-1"/>
    </source>
</evidence>
<dbReference type="InterPro" id="IPR029057">
    <property type="entry name" value="PRTase-like"/>
</dbReference>
<dbReference type="PROSITE" id="PS51278">
    <property type="entry name" value="GATASE_TYPE_2"/>
    <property type="match status" value="1"/>
</dbReference>
<dbReference type="CDD" id="cd00715">
    <property type="entry name" value="GPATase_N"/>
    <property type="match status" value="1"/>
</dbReference>
<feature type="domain" description="Glutamine amidotransferase type-2" evidence="12">
    <location>
        <begin position="18"/>
        <end position="256"/>
    </location>
</feature>
<evidence type="ECO:0000256" key="11">
    <source>
        <dbReference type="PIRSR" id="PIRSR000485-3"/>
    </source>
</evidence>
<dbReference type="Pfam" id="PF00156">
    <property type="entry name" value="Pribosyltran"/>
    <property type="match status" value="1"/>
</dbReference>
<keyword evidence="7 10" id="KW-0479">Metal-binding</keyword>
<dbReference type="InterPro" id="IPR029055">
    <property type="entry name" value="Ntn_hydrolases_N"/>
</dbReference>
<comment type="cofactor">
    <cofactor evidence="7 10">
        <name>Mg(2+)</name>
        <dbReference type="ChEBI" id="CHEBI:18420"/>
    </cofactor>
    <text evidence="7 10">Binds 1 Mg(2+) ion per subunit.</text>
</comment>
<dbReference type="SUPFAM" id="SSF56235">
    <property type="entry name" value="N-terminal nucleophile aminohydrolases (Ntn hydrolases)"/>
    <property type="match status" value="1"/>
</dbReference>
<keyword evidence="7" id="KW-0004">4Fe-4S</keyword>
<dbReference type="EC" id="2.4.2.14" evidence="7"/>
<dbReference type="GO" id="GO:0004044">
    <property type="term" value="F:amidophosphoribosyltransferase activity"/>
    <property type="evidence" value="ECO:0007669"/>
    <property type="project" value="UniProtKB-UniRule"/>
</dbReference>
<dbReference type="Pfam" id="PF13537">
    <property type="entry name" value="GATase_7"/>
    <property type="match status" value="1"/>
</dbReference>
<feature type="binding site" evidence="7 11">
    <location>
        <position position="480"/>
    </location>
    <ligand>
        <name>[4Fe-4S] cluster</name>
        <dbReference type="ChEBI" id="CHEBI:49883"/>
    </ligand>
</feature>
<evidence type="ECO:0000256" key="1">
    <source>
        <dbReference type="ARBA" id="ARBA00005209"/>
    </source>
</evidence>
<dbReference type="OrthoDB" id="9801213at2"/>
<dbReference type="NCBIfam" id="TIGR01134">
    <property type="entry name" value="purF"/>
    <property type="match status" value="1"/>
</dbReference>
<comment type="similarity">
    <text evidence="2 7 8">In the C-terminal section; belongs to the purine/pyrimidine phosphoribosyltransferase family.</text>
</comment>
<keyword evidence="3 7" id="KW-0328">Glycosyltransferase</keyword>
<evidence type="ECO:0000256" key="8">
    <source>
        <dbReference type="PIRNR" id="PIRNR000485"/>
    </source>
</evidence>
<evidence type="ECO:0000256" key="7">
    <source>
        <dbReference type="HAMAP-Rule" id="MF_01931"/>
    </source>
</evidence>
<keyword evidence="6 7" id="KW-0315">Glutamine amidotransferase</keyword>
<evidence type="ECO:0000256" key="6">
    <source>
        <dbReference type="ARBA" id="ARBA00022962"/>
    </source>
</evidence>
<dbReference type="InterPro" id="IPR005854">
    <property type="entry name" value="PurF"/>
</dbReference>
<keyword evidence="7 10" id="KW-0460">Magnesium</keyword>
<keyword evidence="7 11" id="KW-0408">Iron</keyword>
<dbReference type="GO" id="GO:0051539">
    <property type="term" value="F:4 iron, 4 sulfur cluster binding"/>
    <property type="evidence" value="ECO:0007669"/>
    <property type="project" value="UniProtKB-KW"/>
</dbReference>
<dbReference type="EMBL" id="PHIG01000032">
    <property type="protein sequence ID" value="PJK29749.1"/>
    <property type="molecule type" value="Genomic_DNA"/>
</dbReference>
<keyword evidence="4 7" id="KW-0808">Transferase</keyword>
<dbReference type="InterPro" id="IPR035584">
    <property type="entry name" value="PurF_N"/>
</dbReference>
<dbReference type="HAMAP" id="MF_01931">
    <property type="entry name" value="PurF"/>
    <property type="match status" value="1"/>
</dbReference>
<organism evidence="13 14">
    <name type="scientific">Minwuia thermotolerans</name>
    <dbReference type="NCBI Taxonomy" id="2056226"/>
    <lineage>
        <taxon>Bacteria</taxon>
        <taxon>Pseudomonadati</taxon>
        <taxon>Pseudomonadota</taxon>
        <taxon>Alphaproteobacteria</taxon>
        <taxon>Minwuiales</taxon>
        <taxon>Minwuiaceae</taxon>
        <taxon>Minwuia</taxon>
    </lineage>
</organism>
<comment type="caution">
    <text evidence="13">The sequence shown here is derived from an EMBL/GenBank/DDBJ whole genome shotgun (WGS) entry which is preliminary data.</text>
</comment>
<dbReference type="Proteomes" id="UP000229498">
    <property type="component" value="Unassembled WGS sequence"/>
</dbReference>
<comment type="catalytic activity">
    <reaction evidence="7 8">
        <text>5-phospho-beta-D-ribosylamine + L-glutamate + diphosphate = 5-phospho-alpha-D-ribose 1-diphosphate + L-glutamine + H2O</text>
        <dbReference type="Rhea" id="RHEA:14905"/>
        <dbReference type="ChEBI" id="CHEBI:15377"/>
        <dbReference type="ChEBI" id="CHEBI:29985"/>
        <dbReference type="ChEBI" id="CHEBI:33019"/>
        <dbReference type="ChEBI" id="CHEBI:58017"/>
        <dbReference type="ChEBI" id="CHEBI:58359"/>
        <dbReference type="ChEBI" id="CHEBI:58681"/>
        <dbReference type="EC" id="2.4.2.14"/>
    </reaction>
</comment>
<dbReference type="UniPathway" id="UPA00074">
    <property type="reaction ID" value="UER00124"/>
</dbReference>
<feature type="binding site" evidence="7 11">
    <location>
        <position position="271"/>
    </location>
    <ligand>
        <name>[4Fe-4S] cluster</name>
        <dbReference type="ChEBI" id="CHEBI:49883"/>
    </ligand>
</feature>
<evidence type="ECO:0000256" key="3">
    <source>
        <dbReference type="ARBA" id="ARBA00022676"/>
    </source>
</evidence>